<reference evidence="2 3" key="1">
    <citation type="submission" date="2019-03" db="EMBL/GenBank/DDBJ databases">
        <authorList>
            <person name="Kim M.K.M."/>
        </authorList>
    </citation>
    <scope>NUCLEOTIDE SEQUENCE [LARGE SCALE GENOMIC DNA]</scope>
    <source>
        <strain evidence="2 3">18JY15-6</strain>
    </source>
</reference>
<comment type="caution">
    <text evidence="2">The sequence shown here is derived from an EMBL/GenBank/DDBJ whole genome shotgun (WGS) entry which is preliminary data.</text>
</comment>
<dbReference type="SUPFAM" id="SSF47240">
    <property type="entry name" value="Ferritin-like"/>
    <property type="match status" value="1"/>
</dbReference>
<dbReference type="InterPro" id="IPR009078">
    <property type="entry name" value="Ferritin-like_SF"/>
</dbReference>
<dbReference type="OrthoDB" id="5195580at2"/>
<dbReference type="Proteomes" id="UP000295453">
    <property type="component" value="Unassembled WGS sequence"/>
</dbReference>
<accession>A0A4R1BX03</accession>
<name>A0A4R1BX03_9ACTN</name>
<gene>
    <name evidence="2" type="ORF">EPD65_12455</name>
</gene>
<dbReference type="Gene3D" id="1.20.1260.10">
    <property type="match status" value="1"/>
</dbReference>
<dbReference type="InterPro" id="IPR012347">
    <property type="entry name" value="Ferritin-like"/>
</dbReference>
<evidence type="ECO:0000313" key="3">
    <source>
        <dbReference type="Proteomes" id="UP000295453"/>
    </source>
</evidence>
<feature type="domain" description="DUF4439" evidence="1">
    <location>
        <begin position="8"/>
        <end position="137"/>
    </location>
</feature>
<keyword evidence="3" id="KW-1185">Reference proteome</keyword>
<dbReference type="Pfam" id="PF14530">
    <property type="entry name" value="DUF4439"/>
    <property type="match status" value="1"/>
</dbReference>
<proteinExistence type="predicted"/>
<protein>
    <submittedName>
        <fullName evidence="2">DUF4439 domain-containing protein</fullName>
    </submittedName>
</protein>
<organism evidence="2 3">
    <name type="scientific">Nocardioides jejuensis</name>
    <dbReference type="NCBI Taxonomy" id="2502782"/>
    <lineage>
        <taxon>Bacteria</taxon>
        <taxon>Bacillati</taxon>
        <taxon>Actinomycetota</taxon>
        <taxon>Actinomycetes</taxon>
        <taxon>Propionibacteriales</taxon>
        <taxon>Nocardioidaceae</taxon>
        <taxon>Nocardioides</taxon>
    </lineage>
</organism>
<dbReference type="CDD" id="cd00657">
    <property type="entry name" value="Ferritin_like"/>
    <property type="match status" value="1"/>
</dbReference>
<dbReference type="InterPro" id="IPR029447">
    <property type="entry name" value="DUF4439"/>
</dbReference>
<dbReference type="RefSeq" id="WP_131584615.1">
    <property type="nucleotide sequence ID" value="NZ_SJZJ01000022.1"/>
</dbReference>
<evidence type="ECO:0000259" key="1">
    <source>
        <dbReference type="Pfam" id="PF14530"/>
    </source>
</evidence>
<dbReference type="EMBL" id="SJZJ01000022">
    <property type="protein sequence ID" value="TCJ22553.1"/>
    <property type="molecule type" value="Genomic_DNA"/>
</dbReference>
<dbReference type="AlphaFoldDB" id="A0A4R1BX03"/>
<evidence type="ECO:0000313" key="2">
    <source>
        <dbReference type="EMBL" id="TCJ22553.1"/>
    </source>
</evidence>
<sequence>MTTEITPLQTAVAGEHAAVWVLGVIGAQAPEDSALRDQVTDAFRTHRSQRDHLVARITALGGVAVPAEPGYTLGDVSSSSAAWAAALEVEKKAAAVYADLVAHATGSDRSWAVTALVECAIRQLRFRGSPEIFPGTSELANR</sequence>